<dbReference type="SUPFAM" id="SSF55031">
    <property type="entry name" value="Bacterial exopeptidase dimerisation domain"/>
    <property type="match status" value="1"/>
</dbReference>
<dbReference type="Proteomes" id="UP000245911">
    <property type="component" value="Unassembled WGS sequence"/>
</dbReference>
<proteinExistence type="predicted"/>
<dbReference type="InterPro" id="IPR002933">
    <property type="entry name" value="Peptidase_M20"/>
</dbReference>
<protein>
    <submittedName>
        <fullName evidence="4">Amidohydrolase</fullName>
    </submittedName>
</protein>
<evidence type="ECO:0000256" key="1">
    <source>
        <dbReference type="ARBA" id="ARBA00022801"/>
    </source>
</evidence>
<dbReference type="EMBL" id="QDKM01000003">
    <property type="protein sequence ID" value="PVH29331.1"/>
    <property type="molecule type" value="Genomic_DNA"/>
</dbReference>
<dbReference type="NCBIfam" id="TIGR01891">
    <property type="entry name" value="amidohydrolases"/>
    <property type="match status" value="1"/>
</dbReference>
<dbReference type="PANTHER" id="PTHR11014">
    <property type="entry name" value="PEPTIDASE M20 FAMILY MEMBER"/>
    <property type="match status" value="1"/>
</dbReference>
<feature type="domain" description="Peptidase M20 dimerisation" evidence="3">
    <location>
        <begin position="181"/>
        <end position="280"/>
    </location>
</feature>
<feature type="binding site" evidence="2">
    <location>
        <position position="101"/>
    </location>
    <ligand>
        <name>Mn(2+)</name>
        <dbReference type="ChEBI" id="CHEBI:29035"/>
        <label>2</label>
    </ligand>
</feature>
<dbReference type="AlphaFoldDB" id="A0A2T8HV83"/>
<feature type="binding site" evidence="2">
    <location>
        <position position="134"/>
    </location>
    <ligand>
        <name>Mn(2+)</name>
        <dbReference type="ChEBI" id="CHEBI:29035"/>
        <label>2</label>
    </ligand>
</feature>
<dbReference type="SUPFAM" id="SSF53187">
    <property type="entry name" value="Zn-dependent exopeptidases"/>
    <property type="match status" value="1"/>
</dbReference>
<keyword evidence="5" id="KW-1185">Reference proteome</keyword>
<feature type="binding site" evidence="2">
    <location>
        <position position="160"/>
    </location>
    <ligand>
        <name>Mn(2+)</name>
        <dbReference type="ChEBI" id="CHEBI:29035"/>
        <label>2</label>
    </ligand>
</feature>
<dbReference type="GO" id="GO:0046872">
    <property type="term" value="F:metal ion binding"/>
    <property type="evidence" value="ECO:0007669"/>
    <property type="project" value="UniProtKB-KW"/>
</dbReference>
<gene>
    <name evidence="4" type="ORF">DDE20_10015</name>
</gene>
<keyword evidence="1 4" id="KW-0378">Hydrolase</keyword>
<feature type="binding site" evidence="2">
    <location>
        <position position="356"/>
    </location>
    <ligand>
        <name>Mn(2+)</name>
        <dbReference type="ChEBI" id="CHEBI:29035"/>
        <label>2</label>
    </ligand>
</feature>
<dbReference type="Gene3D" id="3.40.630.10">
    <property type="entry name" value="Zn peptidases"/>
    <property type="match status" value="1"/>
</dbReference>
<organism evidence="4 5">
    <name type="scientific">Pararhodobacter oceanensis</name>
    <dbReference type="NCBI Taxonomy" id="2172121"/>
    <lineage>
        <taxon>Bacteria</taxon>
        <taxon>Pseudomonadati</taxon>
        <taxon>Pseudomonadota</taxon>
        <taxon>Alphaproteobacteria</taxon>
        <taxon>Rhodobacterales</taxon>
        <taxon>Paracoccaceae</taxon>
        <taxon>Pararhodobacter</taxon>
    </lineage>
</organism>
<name>A0A2T8HV83_9RHOB</name>
<comment type="caution">
    <text evidence="4">The sequence shown here is derived from an EMBL/GenBank/DDBJ whole genome shotgun (WGS) entry which is preliminary data.</text>
</comment>
<comment type="cofactor">
    <cofactor evidence="2">
        <name>Mn(2+)</name>
        <dbReference type="ChEBI" id="CHEBI:29035"/>
    </cofactor>
    <text evidence="2">The Mn(2+) ion enhances activity.</text>
</comment>
<feature type="binding site" evidence="2">
    <location>
        <position position="99"/>
    </location>
    <ligand>
        <name>Mn(2+)</name>
        <dbReference type="ChEBI" id="CHEBI:29035"/>
        <label>2</label>
    </ligand>
</feature>
<dbReference type="OrthoDB" id="9777385at2"/>
<keyword evidence="2" id="KW-0479">Metal-binding</keyword>
<dbReference type="InterPro" id="IPR017439">
    <property type="entry name" value="Amidohydrolase"/>
</dbReference>
<evidence type="ECO:0000259" key="3">
    <source>
        <dbReference type="Pfam" id="PF07687"/>
    </source>
</evidence>
<evidence type="ECO:0000313" key="5">
    <source>
        <dbReference type="Proteomes" id="UP000245911"/>
    </source>
</evidence>
<reference evidence="4 5" key="1">
    <citation type="submission" date="2018-04" db="EMBL/GenBank/DDBJ databases">
        <title>Pararhodobacter oceanense sp. nov., isolated from marine intertidal sediment.</title>
        <authorList>
            <person name="Wang X.-L."/>
            <person name="Du Z.-J."/>
        </authorList>
    </citation>
    <scope>NUCLEOTIDE SEQUENCE [LARGE SCALE GENOMIC DNA]</scope>
    <source>
        <strain evidence="4 5">AM505</strain>
    </source>
</reference>
<dbReference type="RefSeq" id="WP_116558330.1">
    <property type="nucleotide sequence ID" value="NZ_QDKM01000003.1"/>
</dbReference>
<sequence>MTQNNADTVELTAFRRALHQHPEISGEERETAARIVGALRDWAPDQILTGLGGHGVAAIYDSGNPGPTVMIRAELDALPILELNDLPHASQTPGKGHLCGHDGHMTILLGLARILSRARPAMGRAVLMFQPAEEDGSGAAAVIADARYAQIAPDWAFALHNMPGVKLGRAWLAEGAANCASLGLKITLTGETAHASTPETGRAPTSALARLIDRLQALAPGGALGPDFRLATITHLQMGAPAFGIAPGAAELWVTLRTLTDEGLDVLLAEVKTCAQSEAEAANLAVDFEIHDHFGACDNHSEATEILSRALDASGIGHDAGDLPMRGSEDFGRFGTAGAKAAMLFLGAGEDHPALHAQSYDFPDDLIPQGVAIFHHAVRQILG</sequence>
<dbReference type="InterPro" id="IPR036264">
    <property type="entry name" value="Bact_exopeptidase_dim_dom"/>
</dbReference>
<dbReference type="GO" id="GO:0016787">
    <property type="term" value="F:hydrolase activity"/>
    <property type="evidence" value="ECO:0007669"/>
    <property type="project" value="UniProtKB-KW"/>
</dbReference>
<dbReference type="Pfam" id="PF07687">
    <property type="entry name" value="M20_dimer"/>
    <property type="match status" value="1"/>
</dbReference>
<dbReference type="PIRSF" id="PIRSF005962">
    <property type="entry name" value="Pept_M20D_amidohydro"/>
    <property type="match status" value="1"/>
</dbReference>
<keyword evidence="2" id="KW-0464">Manganese</keyword>
<evidence type="ECO:0000256" key="2">
    <source>
        <dbReference type="PIRSR" id="PIRSR005962-1"/>
    </source>
</evidence>
<accession>A0A2T8HV83</accession>
<dbReference type="Gene3D" id="3.30.70.360">
    <property type="match status" value="1"/>
</dbReference>
<dbReference type="PANTHER" id="PTHR11014:SF169">
    <property type="entry name" value="CLAN MH, FAMILY M20, PEPTIDASE T-LIKE METALLOPEPTIDASE"/>
    <property type="match status" value="1"/>
</dbReference>
<dbReference type="Pfam" id="PF01546">
    <property type="entry name" value="Peptidase_M20"/>
    <property type="match status" value="1"/>
</dbReference>
<evidence type="ECO:0000313" key="4">
    <source>
        <dbReference type="EMBL" id="PVH29331.1"/>
    </source>
</evidence>
<dbReference type="InterPro" id="IPR011650">
    <property type="entry name" value="Peptidase_M20_dimer"/>
</dbReference>